<dbReference type="EC" id="2.7.13.3" evidence="2"/>
<gene>
    <name evidence="12" type="ORF">EV644_12273</name>
</gene>
<dbReference type="Proteomes" id="UP000295818">
    <property type="component" value="Unassembled WGS sequence"/>
</dbReference>
<proteinExistence type="predicted"/>
<dbReference type="InterPro" id="IPR036890">
    <property type="entry name" value="HATPase_C_sf"/>
</dbReference>
<keyword evidence="9" id="KW-0812">Transmembrane</keyword>
<dbReference type="PANTHER" id="PTHR24421">
    <property type="entry name" value="NITRATE/NITRITE SENSOR PROTEIN NARX-RELATED"/>
    <property type="match status" value="1"/>
</dbReference>
<dbReference type="GO" id="GO:0016301">
    <property type="term" value="F:kinase activity"/>
    <property type="evidence" value="ECO:0007669"/>
    <property type="project" value="UniProtKB-KW"/>
</dbReference>
<feature type="transmembrane region" description="Helical" evidence="9">
    <location>
        <begin position="143"/>
        <end position="163"/>
    </location>
</feature>
<dbReference type="Gene3D" id="3.30.565.10">
    <property type="entry name" value="Histidine kinase-like ATPase, C-terminal domain"/>
    <property type="match status" value="1"/>
</dbReference>
<feature type="transmembrane region" description="Helical" evidence="9">
    <location>
        <begin position="68"/>
        <end position="87"/>
    </location>
</feature>
<evidence type="ECO:0000313" key="13">
    <source>
        <dbReference type="Proteomes" id="UP000295818"/>
    </source>
</evidence>
<feature type="transmembrane region" description="Helical" evidence="9">
    <location>
        <begin position="12"/>
        <end position="32"/>
    </location>
</feature>
<keyword evidence="6 12" id="KW-0418">Kinase</keyword>
<dbReference type="Gene3D" id="1.20.5.1930">
    <property type="match status" value="1"/>
</dbReference>
<evidence type="ECO:0000259" key="11">
    <source>
        <dbReference type="Pfam" id="PF07730"/>
    </source>
</evidence>
<keyword evidence="8" id="KW-0902">Two-component regulatory system</keyword>
<keyword evidence="7" id="KW-0067">ATP-binding</keyword>
<dbReference type="SUPFAM" id="SSF55874">
    <property type="entry name" value="ATPase domain of HSP90 chaperone/DNA topoisomerase II/histidine kinase"/>
    <property type="match status" value="1"/>
</dbReference>
<dbReference type="EMBL" id="SLWM01000022">
    <property type="protein sequence ID" value="TCO13598.1"/>
    <property type="molecule type" value="Genomic_DNA"/>
</dbReference>
<dbReference type="PANTHER" id="PTHR24421:SF10">
    <property type="entry name" value="NITRATE_NITRITE SENSOR PROTEIN NARQ"/>
    <property type="match status" value="1"/>
</dbReference>
<reference evidence="12 13" key="1">
    <citation type="journal article" date="2015" name="Stand. Genomic Sci.">
        <title>Genomic Encyclopedia of Bacterial and Archaeal Type Strains, Phase III: the genomes of soil and plant-associated and newly described type strains.</title>
        <authorList>
            <person name="Whitman W.B."/>
            <person name="Woyke T."/>
            <person name="Klenk H.P."/>
            <person name="Zhou Y."/>
            <person name="Lilburn T.G."/>
            <person name="Beck B.J."/>
            <person name="De Vos P."/>
            <person name="Vandamme P."/>
            <person name="Eisen J.A."/>
            <person name="Garrity G."/>
            <person name="Hugenholtz P."/>
            <person name="Kyrpides N.C."/>
        </authorList>
    </citation>
    <scope>NUCLEOTIDE SEQUENCE [LARGE SCALE GENOMIC DNA]</scope>
    <source>
        <strain evidence="12 13">VKM Ac-2538</strain>
    </source>
</reference>
<keyword evidence="4" id="KW-0808">Transferase</keyword>
<dbReference type="InterPro" id="IPR011712">
    <property type="entry name" value="Sig_transdc_His_kin_sub3_dim/P"/>
</dbReference>
<keyword evidence="5" id="KW-0547">Nucleotide-binding</keyword>
<keyword evidence="3" id="KW-0597">Phosphoprotein</keyword>
<dbReference type="InterPro" id="IPR003594">
    <property type="entry name" value="HATPase_dom"/>
</dbReference>
<feature type="domain" description="Histidine kinase/HSP90-like ATPase" evidence="10">
    <location>
        <begin position="307"/>
        <end position="396"/>
    </location>
</feature>
<evidence type="ECO:0000256" key="4">
    <source>
        <dbReference type="ARBA" id="ARBA00022679"/>
    </source>
</evidence>
<sequence>MVTSERRVQAGWPAGRGGIAAGVATGALLVLTTADLGQHYEVPLGGAFALATLRALALASAWLRPTVAVPVSLLGTALTAAVCVPVSPDEAWPWPVTSVFGQAAVLVIVGARGASRTALAVWWAATQVVGVVAMALAPERGTWAGLLTMAVLSAVAVGVADLLRSRAETRRRLSEQETISEGERAQRARLQERARIARELHDVVAHHLSVVVVRADSAPHRLRELPAEVREEFAGIADDARSSLMEMRRVLRLLREDPAAEVDRPTELGPQPGLAELEELVATTRRAGADVRLEVALPAEADPAAELTAYRVAQEAISNAVRHAPGAKVEVAVDGAGDALVLTVANGPSPTGDCAAPGSGHGLVGMRERVGLLDGTFQAGPTSEGGYLVQASIPLNAKEAG</sequence>
<dbReference type="CDD" id="cd16917">
    <property type="entry name" value="HATPase_UhpB-NarQ-NarX-like"/>
    <property type="match status" value="1"/>
</dbReference>
<keyword evidence="13" id="KW-1185">Reference proteome</keyword>
<evidence type="ECO:0000256" key="9">
    <source>
        <dbReference type="SAM" id="Phobius"/>
    </source>
</evidence>
<evidence type="ECO:0000256" key="1">
    <source>
        <dbReference type="ARBA" id="ARBA00000085"/>
    </source>
</evidence>
<keyword evidence="9" id="KW-1133">Transmembrane helix</keyword>
<feature type="transmembrane region" description="Helical" evidence="9">
    <location>
        <begin position="118"/>
        <end position="137"/>
    </location>
</feature>
<name>A0ABY2BAM2_9ACTN</name>
<protein>
    <recommendedName>
        <fullName evidence="2">histidine kinase</fullName>
        <ecNumber evidence="2">2.7.13.3</ecNumber>
    </recommendedName>
</protein>
<dbReference type="Pfam" id="PF02518">
    <property type="entry name" value="HATPase_c"/>
    <property type="match status" value="1"/>
</dbReference>
<feature type="transmembrane region" description="Helical" evidence="9">
    <location>
        <begin position="93"/>
        <end position="111"/>
    </location>
</feature>
<dbReference type="InterPro" id="IPR050482">
    <property type="entry name" value="Sensor_HK_TwoCompSys"/>
</dbReference>
<evidence type="ECO:0000256" key="7">
    <source>
        <dbReference type="ARBA" id="ARBA00022840"/>
    </source>
</evidence>
<evidence type="ECO:0000256" key="2">
    <source>
        <dbReference type="ARBA" id="ARBA00012438"/>
    </source>
</evidence>
<dbReference type="Pfam" id="PF07730">
    <property type="entry name" value="HisKA_3"/>
    <property type="match status" value="1"/>
</dbReference>
<feature type="domain" description="Signal transduction histidine kinase subgroup 3 dimerisation and phosphoacceptor" evidence="11">
    <location>
        <begin position="192"/>
        <end position="257"/>
    </location>
</feature>
<comment type="catalytic activity">
    <reaction evidence="1">
        <text>ATP + protein L-histidine = ADP + protein N-phospho-L-histidine.</text>
        <dbReference type="EC" id="2.7.13.3"/>
    </reaction>
</comment>
<accession>A0ABY2BAM2</accession>
<feature type="transmembrane region" description="Helical" evidence="9">
    <location>
        <begin position="44"/>
        <end position="63"/>
    </location>
</feature>
<evidence type="ECO:0000256" key="6">
    <source>
        <dbReference type="ARBA" id="ARBA00022777"/>
    </source>
</evidence>
<evidence type="ECO:0000313" key="12">
    <source>
        <dbReference type="EMBL" id="TCO13598.1"/>
    </source>
</evidence>
<evidence type="ECO:0000256" key="5">
    <source>
        <dbReference type="ARBA" id="ARBA00022741"/>
    </source>
</evidence>
<organism evidence="12 13">
    <name type="scientific">Kribbella orskensis</name>
    <dbReference type="NCBI Taxonomy" id="2512216"/>
    <lineage>
        <taxon>Bacteria</taxon>
        <taxon>Bacillati</taxon>
        <taxon>Actinomycetota</taxon>
        <taxon>Actinomycetes</taxon>
        <taxon>Propionibacteriales</taxon>
        <taxon>Kribbellaceae</taxon>
        <taxon>Kribbella</taxon>
    </lineage>
</organism>
<keyword evidence="9" id="KW-0472">Membrane</keyword>
<evidence type="ECO:0000256" key="3">
    <source>
        <dbReference type="ARBA" id="ARBA00022553"/>
    </source>
</evidence>
<evidence type="ECO:0000259" key="10">
    <source>
        <dbReference type="Pfam" id="PF02518"/>
    </source>
</evidence>
<evidence type="ECO:0000256" key="8">
    <source>
        <dbReference type="ARBA" id="ARBA00023012"/>
    </source>
</evidence>
<comment type="caution">
    <text evidence="12">The sequence shown here is derived from an EMBL/GenBank/DDBJ whole genome shotgun (WGS) entry which is preliminary data.</text>
</comment>